<gene>
    <name evidence="1" type="ORF">SLEP1_g39580</name>
</gene>
<keyword evidence="2" id="KW-1185">Reference proteome</keyword>
<dbReference type="EMBL" id="BPVZ01000088">
    <property type="protein sequence ID" value="GKV30805.1"/>
    <property type="molecule type" value="Genomic_DNA"/>
</dbReference>
<comment type="caution">
    <text evidence="1">The sequence shown here is derived from an EMBL/GenBank/DDBJ whole genome shotgun (WGS) entry which is preliminary data.</text>
</comment>
<evidence type="ECO:0000313" key="2">
    <source>
        <dbReference type="Proteomes" id="UP001054252"/>
    </source>
</evidence>
<accession>A0AAV5L0P2</accession>
<dbReference type="Proteomes" id="UP001054252">
    <property type="component" value="Unassembled WGS sequence"/>
</dbReference>
<proteinExistence type="predicted"/>
<evidence type="ECO:0000313" key="1">
    <source>
        <dbReference type="EMBL" id="GKV30805.1"/>
    </source>
</evidence>
<organism evidence="1 2">
    <name type="scientific">Rubroshorea leprosula</name>
    <dbReference type="NCBI Taxonomy" id="152421"/>
    <lineage>
        <taxon>Eukaryota</taxon>
        <taxon>Viridiplantae</taxon>
        <taxon>Streptophyta</taxon>
        <taxon>Embryophyta</taxon>
        <taxon>Tracheophyta</taxon>
        <taxon>Spermatophyta</taxon>
        <taxon>Magnoliopsida</taxon>
        <taxon>eudicotyledons</taxon>
        <taxon>Gunneridae</taxon>
        <taxon>Pentapetalae</taxon>
        <taxon>rosids</taxon>
        <taxon>malvids</taxon>
        <taxon>Malvales</taxon>
        <taxon>Dipterocarpaceae</taxon>
        <taxon>Rubroshorea</taxon>
    </lineage>
</organism>
<sequence>MLVIQVENAGDKMMKCRNSPFSLPNFQASLSDRPKCFYPSQISKIHSNPFELKNPKFKNPFDANPTWSLHSVNDRGFLVATQSPAWSLFSVNDKAFLAANRSPACSFLSVNNRGFLVADRSLTCSLLFVNDKGFLVADRNPTCSLLSVNDRGFQCLVVSLGVANRESQA</sequence>
<name>A0AAV5L0P2_9ROSI</name>
<dbReference type="AlphaFoldDB" id="A0AAV5L0P2"/>
<protein>
    <submittedName>
        <fullName evidence="1">Uncharacterized protein</fullName>
    </submittedName>
</protein>
<reference evidence="1 2" key="1">
    <citation type="journal article" date="2021" name="Commun. Biol.">
        <title>The genome of Shorea leprosula (Dipterocarpaceae) highlights the ecological relevance of drought in aseasonal tropical rainforests.</title>
        <authorList>
            <person name="Ng K.K.S."/>
            <person name="Kobayashi M.J."/>
            <person name="Fawcett J.A."/>
            <person name="Hatakeyama M."/>
            <person name="Paape T."/>
            <person name="Ng C.H."/>
            <person name="Ang C.C."/>
            <person name="Tnah L.H."/>
            <person name="Lee C.T."/>
            <person name="Nishiyama T."/>
            <person name="Sese J."/>
            <person name="O'Brien M.J."/>
            <person name="Copetti D."/>
            <person name="Mohd Noor M.I."/>
            <person name="Ong R.C."/>
            <person name="Putra M."/>
            <person name="Sireger I.Z."/>
            <person name="Indrioko S."/>
            <person name="Kosugi Y."/>
            <person name="Izuno A."/>
            <person name="Isagi Y."/>
            <person name="Lee S.L."/>
            <person name="Shimizu K.K."/>
        </authorList>
    </citation>
    <scope>NUCLEOTIDE SEQUENCE [LARGE SCALE GENOMIC DNA]</scope>
    <source>
        <strain evidence="1">214</strain>
    </source>
</reference>